<protein>
    <recommendedName>
        <fullName evidence="4">DUF2884 family protein</fullName>
    </recommendedName>
</protein>
<evidence type="ECO:0000256" key="1">
    <source>
        <dbReference type="SAM" id="SignalP"/>
    </source>
</evidence>
<keyword evidence="3" id="KW-1185">Reference proteome</keyword>
<gene>
    <name evidence="2" type="ORF">SAMN05660429_00273</name>
</gene>
<sequence length="265" mass="29591">MKAFLATSVFLFSSMVSAHNIETDQCDVDLDLGIEITKKHIEFSDNKQPVYKIIDNEILLVNDKQVSLTASQQALVKQYSKEIRAVVPQVKDIAVEAVDLAAEGIGIAFTELLGENNGLTDELVAELDAIKVEIETRFNEGERLYIDDNGIEGDVFDPEFEQRIEKAVETTVEQSIGKIMIALGTQMIASGGDSEAFETRMEKFGEQIEKDMEARAEIIEQKADQLCISVKKIDALESEMLDAIPELNNQDVFKVEYKGSKKKMM</sequence>
<proteinExistence type="predicted"/>
<name>A0A1H9YM67_THASX</name>
<accession>A0A1H9YM67</accession>
<dbReference type="OrthoDB" id="6397557at2"/>
<evidence type="ECO:0008006" key="4">
    <source>
        <dbReference type="Google" id="ProtNLM"/>
    </source>
</evidence>
<organism evidence="2 3">
    <name type="scientific">Thalassotalea agarivorans</name>
    <name type="common">Thalassomonas agarivorans</name>
    <dbReference type="NCBI Taxonomy" id="349064"/>
    <lineage>
        <taxon>Bacteria</taxon>
        <taxon>Pseudomonadati</taxon>
        <taxon>Pseudomonadota</taxon>
        <taxon>Gammaproteobacteria</taxon>
        <taxon>Alteromonadales</taxon>
        <taxon>Colwelliaceae</taxon>
        <taxon>Thalassotalea</taxon>
    </lineage>
</organism>
<evidence type="ECO:0000313" key="3">
    <source>
        <dbReference type="Proteomes" id="UP000199308"/>
    </source>
</evidence>
<reference evidence="2 3" key="1">
    <citation type="submission" date="2016-10" db="EMBL/GenBank/DDBJ databases">
        <authorList>
            <person name="de Groot N.N."/>
        </authorList>
    </citation>
    <scope>NUCLEOTIDE SEQUENCE [LARGE SCALE GENOMIC DNA]</scope>
    <source>
        <strain evidence="2 3">DSM 19706</strain>
    </source>
</reference>
<dbReference type="Proteomes" id="UP000199308">
    <property type="component" value="Unassembled WGS sequence"/>
</dbReference>
<dbReference type="Pfam" id="PF11101">
    <property type="entry name" value="DUF2884"/>
    <property type="match status" value="1"/>
</dbReference>
<dbReference type="EMBL" id="FOHK01000001">
    <property type="protein sequence ID" value="SES70052.1"/>
    <property type="molecule type" value="Genomic_DNA"/>
</dbReference>
<feature type="chain" id="PRO_5011480675" description="DUF2884 family protein" evidence="1">
    <location>
        <begin position="19"/>
        <end position="265"/>
    </location>
</feature>
<evidence type="ECO:0000313" key="2">
    <source>
        <dbReference type="EMBL" id="SES70052.1"/>
    </source>
</evidence>
<dbReference type="InterPro" id="IPR021307">
    <property type="entry name" value="DUF2884"/>
</dbReference>
<dbReference type="AlphaFoldDB" id="A0A1H9YM67"/>
<dbReference type="RefSeq" id="WP_093327024.1">
    <property type="nucleotide sequence ID" value="NZ_AP027363.1"/>
</dbReference>
<keyword evidence="1" id="KW-0732">Signal</keyword>
<feature type="signal peptide" evidence="1">
    <location>
        <begin position="1"/>
        <end position="18"/>
    </location>
</feature>
<dbReference type="STRING" id="349064.SAMN05660429_00273"/>